<name>A0A366SDH8_9HYPO</name>
<evidence type="ECO:0000313" key="3">
    <source>
        <dbReference type="Proteomes" id="UP000253153"/>
    </source>
</evidence>
<dbReference type="EMBL" id="QKXC01000011">
    <property type="protein sequence ID" value="RBR26726.1"/>
    <property type="molecule type" value="Genomic_DNA"/>
</dbReference>
<dbReference type="Proteomes" id="UP000253153">
    <property type="component" value="Unassembled WGS sequence"/>
</dbReference>
<sequence length="106" mass="11480">MGNCMCKSSKGGTSAEKRNASPYSPPAPPPSKEQSQERIMQPSDAAPRIATPIPNVSAFDDEIVQIGDVRYIPPDVTHPPWEASSSHVVDALEIQMEDGTVWRSGF</sequence>
<dbReference type="RefSeq" id="XP_031021317.1">
    <property type="nucleotide sequence ID" value="XM_031154660.1"/>
</dbReference>
<dbReference type="AlphaFoldDB" id="A0A366SDH8"/>
<proteinExistence type="predicted"/>
<protein>
    <submittedName>
        <fullName evidence="2">Uncharacterized protein</fullName>
    </submittedName>
</protein>
<reference evidence="2 3" key="1">
    <citation type="submission" date="2018-06" db="EMBL/GenBank/DDBJ databases">
        <title>Fusarium incarnatum-equiseti species complex species 28.</title>
        <authorList>
            <person name="Gardiner D.M."/>
        </authorList>
    </citation>
    <scope>NUCLEOTIDE SEQUENCE [LARGE SCALE GENOMIC DNA]</scope>
    <source>
        <strain evidence="2 3">FIESC_28</strain>
    </source>
</reference>
<evidence type="ECO:0000313" key="2">
    <source>
        <dbReference type="EMBL" id="RBR26726.1"/>
    </source>
</evidence>
<organism evidence="2 3">
    <name type="scientific">Fusarium coffeatum</name>
    <dbReference type="NCBI Taxonomy" id="231269"/>
    <lineage>
        <taxon>Eukaryota</taxon>
        <taxon>Fungi</taxon>
        <taxon>Dikarya</taxon>
        <taxon>Ascomycota</taxon>
        <taxon>Pezizomycotina</taxon>
        <taxon>Sordariomycetes</taxon>
        <taxon>Hypocreomycetidae</taxon>
        <taxon>Hypocreales</taxon>
        <taxon>Nectriaceae</taxon>
        <taxon>Fusarium</taxon>
        <taxon>Fusarium incarnatum-equiseti species complex</taxon>
    </lineage>
</organism>
<evidence type="ECO:0000256" key="1">
    <source>
        <dbReference type="SAM" id="MobiDB-lite"/>
    </source>
</evidence>
<accession>A0A366SDH8</accession>
<dbReference type="GeneID" id="41989956"/>
<gene>
    <name evidence="2" type="ORF">FIESC28_00509</name>
</gene>
<feature type="region of interest" description="Disordered" evidence="1">
    <location>
        <begin position="1"/>
        <end position="50"/>
    </location>
</feature>
<comment type="caution">
    <text evidence="2">The sequence shown here is derived from an EMBL/GenBank/DDBJ whole genome shotgun (WGS) entry which is preliminary data.</text>
</comment>
<dbReference type="OrthoDB" id="5096302at2759"/>
<keyword evidence="3" id="KW-1185">Reference proteome</keyword>